<dbReference type="EMBL" id="MU842862">
    <property type="protein sequence ID" value="KAK2029579.1"/>
    <property type="molecule type" value="Genomic_DNA"/>
</dbReference>
<proteinExistence type="predicted"/>
<comment type="caution">
    <text evidence="1">The sequence shown here is derived from an EMBL/GenBank/DDBJ whole genome shotgun (WGS) entry which is preliminary data.</text>
</comment>
<keyword evidence="2" id="KW-1185">Reference proteome</keyword>
<evidence type="ECO:0000313" key="2">
    <source>
        <dbReference type="Proteomes" id="UP001232148"/>
    </source>
</evidence>
<protein>
    <submittedName>
        <fullName evidence="1">Uncharacterized protein</fullName>
    </submittedName>
</protein>
<organism evidence="1 2">
    <name type="scientific">Colletotrichum zoysiae</name>
    <dbReference type="NCBI Taxonomy" id="1216348"/>
    <lineage>
        <taxon>Eukaryota</taxon>
        <taxon>Fungi</taxon>
        <taxon>Dikarya</taxon>
        <taxon>Ascomycota</taxon>
        <taxon>Pezizomycotina</taxon>
        <taxon>Sordariomycetes</taxon>
        <taxon>Hypocreomycetidae</taxon>
        <taxon>Glomerellales</taxon>
        <taxon>Glomerellaceae</taxon>
        <taxon>Colletotrichum</taxon>
        <taxon>Colletotrichum graminicola species complex</taxon>
    </lineage>
</organism>
<name>A0AAD9M1R3_9PEZI</name>
<sequence length="157" mass="15819">MSLFLAGRPGTDGRLAAYAKSPTAGWARVIPVGAPPGGSPGNRRTSTAAGIDLTQSCESITGPSIENAETNPHRVEGLPLFCAAYVQMLPRSTGLALAERGDRGMACLPGLRDRGQHGTNGGECGKGTPTADRIAQNGVVGCAASTGSALADIIMGS</sequence>
<evidence type="ECO:0000313" key="1">
    <source>
        <dbReference type="EMBL" id="KAK2029579.1"/>
    </source>
</evidence>
<gene>
    <name evidence="1" type="ORF">LX32DRAFT_652249</name>
</gene>
<dbReference type="AlphaFoldDB" id="A0AAD9M1R3"/>
<dbReference type="Proteomes" id="UP001232148">
    <property type="component" value="Unassembled WGS sequence"/>
</dbReference>
<reference evidence="1" key="1">
    <citation type="submission" date="2021-06" db="EMBL/GenBank/DDBJ databases">
        <title>Comparative genomics, transcriptomics and evolutionary studies reveal genomic signatures of adaptation to plant cell wall in hemibiotrophic fungi.</title>
        <authorList>
            <consortium name="DOE Joint Genome Institute"/>
            <person name="Baroncelli R."/>
            <person name="Diaz J.F."/>
            <person name="Benocci T."/>
            <person name="Peng M."/>
            <person name="Battaglia E."/>
            <person name="Haridas S."/>
            <person name="Andreopoulos W."/>
            <person name="Labutti K."/>
            <person name="Pangilinan J."/>
            <person name="Floch G.L."/>
            <person name="Makela M.R."/>
            <person name="Henrissat B."/>
            <person name="Grigoriev I.V."/>
            <person name="Crouch J.A."/>
            <person name="De Vries R.P."/>
            <person name="Sukno S.A."/>
            <person name="Thon M.R."/>
        </authorList>
    </citation>
    <scope>NUCLEOTIDE SEQUENCE</scope>
    <source>
        <strain evidence="1">MAFF235873</strain>
    </source>
</reference>
<accession>A0AAD9M1R3</accession>